<comment type="caution">
    <text evidence="2">The sequence shown here is derived from an EMBL/GenBank/DDBJ whole genome shotgun (WGS) entry which is preliminary data.</text>
</comment>
<proteinExistence type="predicted"/>
<name>A0ABQ7KPE6_BRACM</name>
<evidence type="ECO:0008006" key="4">
    <source>
        <dbReference type="Google" id="ProtNLM"/>
    </source>
</evidence>
<reference evidence="2 3" key="1">
    <citation type="submission" date="2021-03" db="EMBL/GenBank/DDBJ databases">
        <authorList>
            <person name="King G.J."/>
            <person name="Bancroft I."/>
            <person name="Baten A."/>
            <person name="Bloomfield J."/>
            <person name="Borpatragohain P."/>
            <person name="He Z."/>
            <person name="Irish N."/>
            <person name="Irwin J."/>
            <person name="Liu K."/>
            <person name="Mauleon R.P."/>
            <person name="Moore J."/>
            <person name="Morris R."/>
            <person name="Ostergaard L."/>
            <person name="Wang B."/>
            <person name="Wells R."/>
        </authorList>
    </citation>
    <scope>NUCLEOTIDE SEQUENCE [LARGE SCALE GENOMIC DNA]</scope>
    <source>
        <strain evidence="2">R-o-18</strain>
        <tissue evidence="2">Leaf</tissue>
    </source>
</reference>
<keyword evidence="3" id="KW-1185">Reference proteome</keyword>
<protein>
    <recommendedName>
        <fullName evidence="4">DUF287 domain-containing protein</fullName>
    </recommendedName>
</protein>
<organism evidence="2 3">
    <name type="scientific">Brassica rapa subsp. trilocularis</name>
    <dbReference type="NCBI Taxonomy" id="1813537"/>
    <lineage>
        <taxon>Eukaryota</taxon>
        <taxon>Viridiplantae</taxon>
        <taxon>Streptophyta</taxon>
        <taxon>Embryophyta</taxon>
        <taxon>Tracheophyta</taxon>
        <taxon>Spermatophyta</taxon>
        <taxon>Magnoliopsida</taxon>
        <taxon>eudicotyledons</taxon>
        <taxon>Gunneridae</taxon>
        <taxon>Pentapetalae</taxon>
        <taxon>rosids</taxon>
        <taxon>malvids</taxon>
        <taxon>Brassicales</taxon>
        <taxon>Brassicaceae</taxon>
        <taxon>Brassiceae</taxon>
        <taxon>Brassica</taxon>
    </lineage>
</organism>
<sequence length="94" mass="10664">MVKTFFGNPSGKRNKLPVQRAPPLYAEPTIPNSTEIERPVVVEERVTNIVEEEEEIHNEEVIAESDSSSVEGDDCEVIVEDRTGYKENELFEVE</sequence>
<feature type="region of interest" description="Disordered" evidence="1">
    <location>
        <begin position="1"/>
        <end position="30"/>
    </location>
</feature>
<gene>
    <name evidence="2" type="primary">A10g504680.1_BraROA</name>
    <name evidence="2" type="ORF">IGI04_040497</name>
</gene>
<evidence type="ECO:0000313" key="2">
    <source>
        <dbReference type="EMBL" id="KAG5375901.1"/>
    </source>
</evidence>
<dbReference type="EMBL" id="JADBGQ010000010">
    <property type="protein sequence ID" value="KAG5375901.1"/>
    <property type="molecule type" value="Genomic_DNA"/>
</dbReference>
<dbReference type="Proteomes" id="UP000823674">
    <property type="component" value="Chromosome A10"/>
</dbReference>
<feature type="non-terminal residue" evidence="2">
    <location>
        <position position="94"/>
    </location>
</feature>
<evidence type="ECO:0000256" key="1">
    <source>
        <dbReference type="SAM" id="MobiDB-lite"/>
    </source>
</evidence>
<accession>A0ABQ7KPE6</accession>
<evidence type="ECO:0000313" key="3">
    <source>
        <dbReference type="Proteomes" id="UP000823674"/>
    </source>
</evidence>